<comment type="subunit">
    <text evidence="2">Monomer.</text>
</comment>
<dbReference type="PANTHER" id="PTHR35803">
    <property type="entry name" value="GLUCAN 1,4-ALPHA-GLUCOSIDASE SUSB-RELATED"/>
    <property type="match status" value="1"/>
</dbReference>
<feature type="domain" description="Glycosyl-hydrolase 97 C-terminal oligomerisation" evidence="8">
    <location>
        <begin position="567"/>
        <end position="662"/>
    </location>
</feature>
<feature type="domain" description="Glycosyl-hydrolase 97 N-terminal" evidence="7">
    <location>
        <begin position="25"/>
        <end position="293"/>
    </location>
</feature>
<dbReference type="InterPro" id="IPR029483">
    <property type="entry name" value="GH97_C"/>
</dbReference>
<organism evidence="9 10">
    <name type="scientific">Bacteroides ovatus</name>
    <dbReference type="NCBI Taxonomy" id="28116"/>
    <lineage>
        <taxon>Bacteria</taxon>
        <taxon>Pseudomonadati</taxon>
        <taxon>Bacteroidota</taxon>
        <taxon>Bacteroidia</taxon>
        <taxon>Bacteroidales</taxon>
        <taxon>Bacteroidaceae</taxon>
        <taxon>Bacteroides</taxon>
    </lineage>
</organism>
<proteinExistence type="predicted"/>
<dbReference type="InterPro" id="IPR013785">
    <property type="entry name" value="Aldolase_TIM"/>
</dbReference>
<dbReference type="InterPro" id="IPR019563">
    <property type="entry name" value="GH97_catalytic"/>
</dbReference>
<gene>
    <name evidence="9" type="ORF">PQ628_10640</name>
</gene>
<keyword evidence="3 9" id="KW-0378">Hydrolase</keyword>
<dbReference type="InterPro" id="IPR017853">
    <property type="entry name" value="GH"/>
</dbReference>
<accession>A0A413VEG4</accession>
<evidence type="ECO:0000259" key="6">
    <source>
        <dbReference type="Pfam" id="PF10566"/>
    </source>
</evidence>
<evidence type="ECO:0000256" key="5">
    <source>
        <dbReference type="ARBA" id="ARBA00023295"/>
    </source>
</evidence>
<keyword evidence="4" id="KW-0106">Calcium</keyword>
<reference evidence="9" key="1">
    <citation type="submission" date="2022-10" db="EMBL/GenBank/DDBJ databases">
        <title>Human gut microbiome strain richness.</title>
        <authorList>
            <person name="Chen-Liaw A."/>
        </authorList>
    </citation>
    <scope>NUCLEOTIDE SEQUENCE</scope>
    <source>
        <strain evidence="9">RTP21484st1_H8_RTP21484_190118</strain>
    </source>
</reference>
<protein>
    <submittedName>
        <fullName evidence="9">Glycoside hydrolase family 97 protein</fullName>
    </submittedName>
</protein>
<dbReference type="AlphaFoldDB" id="A0A413VEG4"/>
<dbReference type="InterPro" id="IPR052720">
    <property type="entry name" value="Glycosyl_hydrolase_97"/>
</dbReference>
<evidence type="ECO:0000256" key="3">
    <source>
        <dbReference type="ARBA" id="ARBA00022801"/>
    </source>
</evidence>
<dbReference type="Gene3D" id="2.60.40.1180">
    <property type="entry name" value="Golgi alpha-mannosidase II"/>
    <property type="match status" value="1"/>
</dbReference>
<dbReference type="EMBL" id="JAQQPO010000011">
    <property type="protein sequence ID" value="MDC7958665.1"/>
    <property type="molecule type" value="Genomic_DNA"/>
</dbReference>
<dbReference type="Gene3D" id="3.20.20.70">
    <property type="entry name" value="Aldolase class I"/>
    <property type="match status" value="1"/>
</dbReference>
<dbReference type="Pfam" id="PF14509">
    <property type="entry name" value="GH97_C"/>
    <property type="match status" value="1"/>
</dbReference>
<dbReference type="RefSeq" id="WP_004323807.1">
    <property type="nucleotide sequence ID" value="NZ_CACRTD010000025.1"/>
</dbReference>
<dbReference type="Pfam" id="PF10566">
    <property type="entry name" value="Glyco_hydro_97"/>
    <property type="match status" value="1"/>
</dbReference>
<dbReference type="Pfam" id="PF14508">
    <property type="entry name" value="GH97_N"/>
    <property type="match status" value="1"/>
</dbReference>
<evidence type="ECO:0000256" key="2">
    <source>
        <dbReference type="ARBA" id="ARBA00011245"/>
    </source>
</evidence>
<dbReference type="InterPro" id="IPR013780">
    <property type="entry name" value="Glyco_hydro_b"/>
</dbReference>
<evidence type="ECO:0000259" key="8">
    <source>
        <dbReference type="Pfam" id="PF14509"/>
    </source>
</evidence>
<evidence type="ECO:0000256" key="4">
    <source>
        <dbReference type="ARBA" id="ARBA00022837"/>
    </source>
</evidence>
<sequence>MKKICLLVLLTVSALTICAQKKFVLTSPDGVLKAYISIGKEITYSVTHGTDTVLFQSAIAMQLDKGRTFGIASRLSGHNEKAVRQYLKSPFYKKKEIEDHYNLIHLKFKNGFNLEFRAYNEGIAYRFISTLGEAFTVENEIATFNLGKDRKAFIPYVRKNVKTIEEQFYNTFENVYTYQAISEWKHGQLSLMPLAIELDHGKKVCITEADLENYPGMYLFCSNPGIKAELKGVYAPYPKVEKQGGHINSQMVVLEREPYIAKCEGKKDFPWRVLVVSSEDRQLANNDMVYKLASSSRVNDISWIKPGKVAWEWWNDSNLYGVDFKTGINNDTYKYYIDFASRFGIEYVILDEGWSKSRQADLFQVVPDIDLEELVKYAGERNVGIILWAGYYAFARDMEKVCKHYSAMGIKGFKIDFMDRDDQKMVDFHYKAAEMTAKYHLLVDFHGSYKPTGLNRTYPNVINFEGVHGLEQQKFADSSIDQVTYDVTIPFIRQLAGPMDYTQGAMRNATKENFAPVYSEPMSQGTRCRQLAQYVVFESPLNMLCDSPSNYMKEEECTKYIATVPTVWDTTISLAGEIGKYVAIARKSGEDWYIGAMTNWDSRTIEIDFSFLEEGVYEVDIFEDGMNAHRVAKDYKRKIVDIRSGEKRTFRLAPGGGCAMHIRGK</sequence>
<evidence type="ECO:0000259" key="7">
    <source>
        <dbReference type="Pfam" id="PF14508"/>
    </source>
</evidence>
<comment type="cofactor">
    <cofactor evidence="1">
        <name>Ca(2+)</name>
        <dbReference type="ChEBI" id="CHEBI:29108"/>
    </cofactor>
</comment>
<comment type="caution">
    <text evidence="9">The sequence shown here is derived from an EMBL/GenBank/DDBJ whole genome shotgun (WGS) entry which is preliminary data.</text>
</comment>
<name>A0A413VEG4_BACOV</name>
<dbReference type="InterPro" id="IPR029486">
    <property type="entry name" value="GH97_N"/>
</dbReference>
<keyword evidence="5" id="KW-0326">Glycosidase</keyword>
<evidence type="ECO:0000313" key="10">
    <source>
        <dbReference type="Proteomes" id="UP001215078"/>
    </source>
</evidence>
<dbReference type="GO" id="GO:0030246">
    <property type="term" value="F:carbohydrate binding"/>
    <property type="evidence" value="ECO:0007669"/>
    <property type="project" value="InterPro"/>
</dbReference>
<dbReference type="Proteomes" id="UP001215078">
    <property type="component" value="Unassembled WGS sequence"/>
</dbReference>
<evidence type="ECO:0000313" key="9">
    <source>
        <dbReference type="EMBL" id="MDC7958665.1"/>
    </source>
</evidence>
<feature type="domain" description="Glycosyl-hydrolase 97 catalytic" evidence="6">
    <location>
        <begin position="313"/>
        <end position="467"/>
    </location>
</feature>
<dbReference type="InterPro" id="IPR014718">
    <property type="entry name" value="GH-type_carb-bd"/>
</dbReference>
<dbReference type="GO" id="GO:0016798">
    <property type="term" value="F:hydrolase activity, acting on glycosyl bonds"/>
    <property type="evidence" value="ECO:0007669"/>
    <property type="project" value="UniProtKB-KW"/>
</dbReference>
<dbReference type="Gene3D" id="2.70.98.10">
    <property type="match status" value="1"/>
</dbReference>
<dbReference type="SUPFAM" id="SSF51445">
    <property type="entry name" value="(Trans)glycosidases"/>
    <property type="match status" value="1"/>
</dbReference>
<dbReference type="PANTHER" id="PTHR35803:SF2">
    <property type="entry name" value="RETAINING ALPHA-GALACTOSIDASE"/>
    <property type="match status" value="1"/>
</dbReference>
<evidence type="ECO:0000256" key="1">
    <source>
        <dbReference type="ARBA" id="ARBA00001913"/>
    </source>
</evidence>